<accession>A0A1H7R0E9</accession>
<dbReference type="EMBL" id="FNZZ01000004">
    <property type="protein sequence ID" value="SEL53741.1"/>
    <property type="molecule type" value="Genomic_DNA"/>
</dbReference>
<evidence type="ECO:0000259" key="1">
    <source>
        <dbReference type="PROSITE" id="PS51747"/>
    </source>
</evidence>
<evidence type="ECO:0000313" key="3">
    <source>
        <dbReference type="Proteomes" id="UP000199214"/>
    </source>
</evidence>
<gene>
    <name evidence="2" type="ORF">SAMN05216382_2097</name>
</gene>
<reference evidence="3" key="1">
    <citation type="submission" date="2016-10" db="EMBL/GenBank/DDBJ databases">
        <authorList>
            <person name="Varghese N."/>
            <person name="Submissions S."/>
        </authorList>
    </citation>
    <scope>NUCLEOTIDE SEQUENCE [LARGE SCALE GENOMIC DNA]</scope>
    <source>
        <strain evidence="3">JS21-1</strain>
    </source>
</reference>
<organism evidence="2 3">
    <name type="scientific">Sphingomonas palmae</name>
    <dbReference type="NCBI Taxonomy" id="1855283"/>
    <lineage>
        <taxon>Bacteria</taxon>
        <taxon>Pseudomonadati</taxon>
        <taxon>Pseudomonadota</taxon>
        <taxon>Alphaproteobacteria</taxon>
        <taxon>Sphingomonadales</taxon>
        <taxon>Sphingomonadaceae</taxon>
        <taxon>Sphingomonas</taxon>
    </lineage>
</organism>
<dbReference type="InterPro" id="IPR002125">
    <property type="entry name" value="CMP_dCMP_dom"/>
</dbReference>
<sequence>MNERDHQHLRRCVDLAAQAVDAGDQPFGSILVSDAGEVLFEDRNRVGGGDPTRHPEFAIVRWAVEHLSPDQRRAATVYTSGEHCAMCAAAHGLAGLGRIVYATSTVQLGEWLRELGRPTLGIAPLRITDVILDAEVEGPVEAFAGEVRALHARAKR</sequence>
<dbReference type="STRING" id="1855283.SAMN05216382_2097"/>
<keyword evidence="3" id="KW-1185">Reference proteome</keyword>
<dbReference type="SUPFAM" id="SSF53927">
    <property type="entry name" value="Cytidine deaminase-like"/>
    <property type="match status" value="1"/>
</dbReference>
<dbReference type="Gene3D" id="3.40.140.10">
    <property type="entry name" value="Cytidine Deaminase, domain 2"/>
    <property type="match status" value="1"/>
</dbReference>
<evidence type="ECO:0000313" key="2">
    <source>
        <dbReference type="EMBL" id="SEL53741.1"/>
    </source>
</evidence>
<feature type="domain" description="CMP/dCMP-type deaminase" evidence="1">
    <location>
        <begin position="3"/>
        <end position="119"/>
    </location>
</feature>
<dbReference type="PANTHER" id="PTHR11079">
    <property type="entry name" value="CYTOSINE DEAMINASE FAMILY MEMBER"/>
    <property type="match status" value="1"/>
</dbReference>
<name>A0A1H7R0E9_9SPHN</name>
<dbReference type="Pfam" id="PF00383">
    <property type="entry name" value="dCMP_cyt_deam_1"/>
    <property type="match status" value="1"/>
</dbReference>
<dbReference type="PROSITE" id="PS51747">
    <property type="entry name" value="CYT_DCMP_DEAMINASES_2"/>
    <property type="match status" value="1"/>
</dbReference>
<dbReference type="CDD" id="cd01285">
    <property type="entry name" value="nucleoside_deaminase"/>
    <property type="match status" value="1"/>
</dbReference>
<dbReference type="InterPro" id="IPR016193">
    <property type="entry name" value="Cytidine_deaminase-like"/>
</dbReference>
<dbReference type="AlphaFoldDB" id="A0A1H7R0E9"/>
<proteinExistence type="predicted"/>
<dbReference type="RefSeq" id="WP_218139385.1">
    <property type="nucleotide sequence ID" value="NZ_FNZZ01000004.1"/>
</dbReference>
<dbReference type="Proteomes" id="UP000199214">
    <property type="component" value="Unassembled WGS sequence"/>
</dbReference>
<dbReference type="GO" id="GO:0003824">
    <property type="term" value="F:catalytic activity"/>
    <property type="evidence" value="ECO:0007669"/>
    <property type="project" value="InterPro"/>
</dbReference>
<dbReference type="PANTHER" id="PTHR11079:SF179">
    <property type="entry name" value="TRNA(ADENINE(34)) DEAMINASE, CHLOROPLASTIC"/>
    <property type="match status" value="1"/>
</dbReference>
<protein>
    <submittedName>
        <fullName evidence="2">tRNA(Arg) A34 adenosine deaminase TadA</fullName>
    </submittedName>
</protein>